<keyword evidence="2" id="KW-0472">Membrane</keyword>
<evidence type="ECO:0000256" key="1">
    <source>
        <dbReference type="SAM" id="MobiDB-lite"/>
    </source>
</evidence>
<keyword evidence="2" id="KW-0812">Transmembrane</keyword>
<evidence type="ECO:0000313" key="3">
    <source>
        <dbReference type="EMBL" id="CAD8064980.1"/>
    </source>
</evidence>
<evidence type="ECO:0008006" key="5">
    <source>
        <dbReference type="Google" id="ProtNLM"/>
    </source>
</evidence>
<sequence length="154" mass="18091">MNWLEQFFNTKILIGLGVGVLTASLSLIPTLKEQNKDNSQNQKMKLSTKSLPSIQDLKKVYIKKNEKQYLNRDSTSNDRKKNNKNSLKTETNQQDFYFNFDDVIRKKRKLQESDKLSSHKNHLFSKKFNDNTGLQNMIQQNNSKYQILDSKKLE</sequence>
<feature type="transmembrane region" description="Helical" evidence="2">
    <location>
        <begin position="12"/>
        <end position="31"/>
    </location>
</feature>
<feature type="region of interest" description="Disordered" evidence="1">
    <location>
        <begin position="68"/>
        <end position="88"/>
    </location>
</feature>
<organism evidence="3 4">
    <name type="scientific">Paramecium primaurelia</name>
    <dbReference type="NCBI Taxonomy" id="5886"/>
    <lineage>
        <taxon>Eukaryota</taxon>
        <taxon>Sar</taxon>
        <taxon>Alveolata</taxon>
        <taxon>Ciliophora</taxon>
        <taxon>Intramacronucleata</taxon>
        <taxon>Oligohymenophorea</taxon>
        <taxon>Peniculida</taxon>
        <taxon>Parameciidae</taxon>
        <taxon>Paramecium</taxon>
    </lineage>
</organism>
<reference evidence="3" key="1">
    <citation type="submission" date="2021-01" db="EMBL/GenBank/DDBJ databases">
        <authorList>
            <consortium name="Genoscope - CEA"/>
            <person name="William W."/>
        </authorList>
    </citation>
    <scope>NUCLEOTIDE SEQUENCE</scope>
</reference>
<name>A0A8S1LA57_PARPR</name>
<dbReference type="AlphaFoldDB" id="A0A8S1LA57"/>
<dbReference type="EMBL" id="CAJJDM010000036">
    <property type="protein sequence ID" value="CAD8064980.1"/>
    <property type="molecule type" value="Genomic_DNA"/>
</dbReference>
<dbReference type="Proteomes" id="UP000688137">
    <property type="component" value="Unassembled WGS sequence"/>
</dbReference>
<feature type="compositionally biased region" description="Basic and acidic residues" evidence="1">
    <location>
        <begin position="68"/>
        <end position="80"/>
    </location>
</feature>
<gene>
    <name evidence="3" type="ORF">PPRIM_AZ9-3.1.T0370013</name>
</gene>
<comment type="caution">
    <text evidence="3">The sequence shown here is derived from an EMBL/GenBank/DDBJ whole genome shotgun (WGS) entry which is preliminary data.</text>
</comment>
<proteinExistence type="predicted"/>
<evidence type="ECO:0000256" key="2">
    <source>
        <dbReference type="SAM" id="Phobius"/>
    </source>
</evidence>
<evidence type="ECO:0000313" key="4">
    <source>
        <dbReference type="Proteomes" id="UP000688137"/>
    </source>
</evidence>
<accession>A0A8S1LA57</accession>
<keyword evidence="4" id="KW-1185">Reference proteome</keyword>
<protein>
    <recommendedName>
        <fullName evidence="5">Transmembrane protein</fullName>
    </recommendedName>
</protein>
<keyword evidence="2" id="KW-1133">Transmembrane helix</keyword>